<sequence>MKYRSNLAFHVAVIVLVAATGSVLAAEPASLPPPEHAGKIAYLSGGIGSDQSTAIKQEMGKYSLVLEFAGRTRGGNDYLADIPVQITDAHAKTVLSTVTTGPFLLVSLPDGHYSVTATYNDQIKRRSFDVHAPSHLHAVFVWTM</sequence>
<evidence type="ECO:0000313" key="3">
    <source>
        <dbReference type="Proteomes" id="UP000253104"/>
    </source>
</evidence>
<evidence type="ECO:0000256" key="1">
    <source>
        <dbReference type="SAM" id="SignalP"/>
    </source>
</evidence>
<dbReference type="RefSeq" id="WP_114180376.1">
    <property type="nucleotide sequence ID" value="NZ_CP024903.1"/>
</dbReference>
<gene>
    <name evidence="2" type="ORF">CUJ89_26890</name>
</gene>
<protein>
    <recommendedName>
        <fullName evidence="4">Carboxypeptidase regulatory-like domain-containing protein</fullName>
    </recommendedName>
</protein>
<organism evidence="2 3">
    <name type="scientific">Burkholderia pyrrocinia</name>
    <name type="common">Pseudomonas pyrrocinia</name>
    <dbReference type="NCBI Taxonomy" id="60550"/>
    <lineage>
        <taxon>Bacteria</taxon>
        <taxon>Pseudomonadati</taxon>
        <taxon>Pseudomonadota</taxon>
        <taxon>Betaproteobacteria</taxon>
        <taxon>Burkholderiales</taxon>
        <taxon>Burkholderiaceae</taxon>
        <taxon>Burkholderia</taxon>
        <taxon>Burkholderia cepacia complex</taxon>
    </lineage>
</organism>
<dbReference type="AlphaFoldDB" id="A0A2Z5N303"/>
<feature type="signal peptide" evidence="1">
    <location>
        <begin position="1"/>
        <end position="25"/>
    </location>
</feature>
<reference evidence="2 3" key="1">
    <citation type="journal article" date="2018" name="ISME J.">
        <title>Involvement of Burkholderiaceae and sulfurous volatiles in disease-suppressive soils.</title>
        <authorList>
            <person name="Carrion V.J."/>
            <person name="Cordovez V."/>
            <person name="Tyc O."/>
            <person name="Etalo D.W."/>
            <person name="de Bruijn I."/>
            <person name="de Jager V.C."/>
            <person name="Medema M.H."/>
            <person name="Eberl L."/>
            <person name="Raaijmakers J.M."/>
        </authorList>
    </citation>
    <scope>NUCLEOTIDE SEQUENCE [LARGE SCALE GENOMIC DNA]</scope>
    <source>
        <strain evidence="3">mHSR5</strain>
    </source>
</reference>
<dbReference type="Proteomes" id="UP000253104">
    <property type="component" value="Chromosome mHSR5_B"/>
</dbReference>
<proteinExistence type="predicted"/>
<evidence type="ECO:0008006" key="4">
    <source>
        <dbReference type="Google" id="ProtNLM"/>
    </source>
</evidence>
<evidence type="ECO:0000313" key="2">
    <source>
        <dbReference type="EMBL" id="AXF23983.1"/>
    </source>
</evidence>
<dbReference type="EMBL" id="CP024903">
    <property type="protein sequence ID" value="AXF23983.1"/>
    <property type="molecule type" value="Genomic_DNA"/>
</dbReference>
<name>A0A2Z5N303_BURPY</name>
<feature type="chain" id="PRO_5016252021" description="Carboxypeptidase regulatory-like domain-containing protein" evidence="1">
    <location>
        <begin position="26"/>
        <end position="144"/>
    </location>
</feature>
<accession>A0A2Z5N303</accession>
<keyword evidence="1" id="KW-0732">Signal</keyword>
<dbReference type="OrthoDB" id="8926484at2"/>